<evidence type="ECO:0000256" key="3">
    <source>
        <dbReference type="ARBA" id="ARBA00022989"/>
    </source>
</evidence>
<evidence type="ECO:0008006" key="7">
    <source>
        <dbReference type="Google" id="ProtNLM"/>
    </source>
</evidence>
<comment type="subcellular location">
    <subcellularLocation>
        <location evidence="1">Endomembrane system</location>
        <topology evidence="1">Multi-pass membrane protein</topology>
    </subcellularLocation>
</comment>
<keyword evidence="3 5" id="KW-1133">Transmembrane helix</keyword>
<evidence type="ECO:0000313" key="6">
    <source>
        <dbReference type="EMBL" id="SVA33884.1"/>
    </source>
</evidence>
<proteinExistence type="predicted"/>
<evidence type="ECO:0000256" key="4">
    <source>
        <dbReference type="ARBA" id="ARBA00023136"/>
    </source>
</evidence>
<organism evidence="6">
    <name type="scientific">marine metagenome</name>
    <dbReference type="NCBI Taxonomy" id="408172"/>
    <lineage>
        <taxon>unclassified sequences</taxon>
        <taxon>metagenomes</taxon>
        <taxon>ecological metagenomes</taxon>
    </lineage>
</organism>
<dbReference type="PANTHER" id="PTHR12714:SF9">
    <property type="entry name" value="PROTEIN-S-ISOPRENYLCYSTEINE O-METHYLTRANSFERASE"/>
    <property type="match status" value="1"/>
</dbReference>
<dbReference type="PANTHER" id="PTHR12714">
    <property type="entry name" value="PROTEIN-S ISOPRENYLCYSTEINE O-METHYLTRANSFERASE"/>
    <property type="match status" value="1"/>
</dbReference>
<gene>
    <name evidence="6" type="ORF">METZ01_LOCUS86738</name>
</gene>
<sequence length="162" mass="18094">MRLEPDSDPDDHRLELPALPPVIFGVPVLIGALIHVLIWRHGIIGGITGVVIGVILILIGILMIYWTWKVMRVHGEHPEPRIPTQTLVMSGPFKRTRNPIYSGFLLFAAGLAIALNAMAILISVFFGVAALTAFVIRREEAYLEHVFGDIYVNYSNRTGRWL</sequence>
<feature type="transmembrane region" description="Helical" evidence="5">
    <location>
        <begin position="104"/>
        <end position="136"/>
    </location>
</feature>
<keyword evidence="2 5" id="KW-0812">Transmembrane</keyword>
<evidence type="ECO:0000256" key="5">
    <source>
        <dbReference type="SAM" id="Phobius"/>
    </source>
</evidence>
<dbReference type="Gene3D" id="1.20.120.1630">
    <property type="match status" value="1"/>
</dbReference>
<dbReference type="InterPro" id="IPR007318">
    <property type="entry name" value="Phopholipid_MeTrfase"/>
</dbReference>
<dbReference type="Pfam" id="PF04191">
    <property type="entry name" value="PEMT"/>
    <property type="match status" value="1"/>
</dbReference>
<reference evidence="6" key="1">
    <citation type="submission" date="2018-05" db="EMBL/GenBank/DDBJ databases">
        <authorList>
            <person name="Lanie J.A."/>
            <person name="Ng W.-L."/>
            <person name="Kazmierczak K.M."/>
            <person name="Andrzejewski T.M."/>
            <person name="Davidsen T.M."/>
            <person name="Wayne K.J."/>
            <person name="Tettelin H."/>
            <person name="Glass J.I."/>
            <person name="Rusch D."/>
            <person name="Podicherti R."/>
            <person name="Tsui H.-C.T."/>
            <person name="Winkler M.E."/>
        </authorList>
    </citation>
    <scope>NUCLEOTIDE SEQUENCE</scope>
</reference>
<dbReference type="EMBL" id="UINC01007537">
    <property type="protein sequence ID" value="SVA33884.1"/>
    <property type="molecule type" value="Genomic_DNA"/>
</dbReference>
<dbReference type="GO" id="GO:0016740">
    <property type="term" value="F:transferase activity"/>
    <property type="evidence" value="ECO:0007669"/>
    <property type="project" value="UniProtKB-ARBA"/>
</dbReference>
<feature type="transmembrane region" description="Helical" evidence="5">
    <location>
        <begin position="46"/>
        <end position="68"/>
    </location>
</feature>
<dbReference type="AlphaFoldDB" id="A0A381V0Y9"/>
<feature type="transmembrane region" description="Helical" evidence="5">
    <location>
        <begin position="20"/>
        <end position="39"/>
    </location>
</feature>
<accession>A0A381V0Y9</accession>
<dbReference type="GO" id="GO:0012505">
    <property type="term" value="C:endomembrane system"/>
    <property type="evidence" value="ECO:0007669"/>
    <property type="project" value="UniProtKB-SubCell"/>
</dbReference>
<name>A0A381V0Y9_9ZZZZ</name>
<evidence type="ECO:0000256" key="2">
    <source>
        <dbReference type="ARBA" id="ARBA00022692"/>
    </source>
</evidence>
<evidence type="ECO:0000256" key="1">
    <source>
        <dbReference type="ARBA" id="ARBA00004127"/>
    </source>
</evidence>
<protein>
    <recommendedName>
        <fullName evidence="7">Steroid 5-alpha reductase C-terminal domain-containing protein</fullName>
    </recommendedName>
</protein>
<keyword evidence="4 5" id="KW-0472">Membrane</keyword>